<evidence type="ECO:0000259" key="8">
    <source>
        <dbReference type="Pfam" id="PF04239"/>
    </source>
</evidence>
<feature type="domain" description="YetF C-terminal" evidence="8">
    <location>
        <begin position="80"/>
        <end position="213"/>
    </location>
</feature>
<feature type="transmembrane region" description="Helical" evidence="7">
    <location>
        <begin position="6"/>
        <end position="25"/>
    </location>
</feature>
<evidence type="ECO:0000256" key="6">
    <source>
        <dbReference type="ARBA" id="ARBA00023136"/>
    </source>
</evidence>
<dbReference type="Gene3D" id="3.30.240.20">
    <property type="entry name" value="bsu07140 like domains"/>
    <property type="match status" value="2"/>
</dbReference>
<reference evidence="10 11" key="1">
    <citation type="submission" date="2023-03" db="EMBL/GenBank/DDBJ databases">
        <title>Bacillus Genome Sequencing.</title>
        <authorList>
            <person name="Dunlap C."/>
        </authorList>
    </citation>
    <scope>NUCLEOTIDE SEQUENCE [LARGE SCALE GENOMIC DNA]</scope>
    <source>
        <strain evidence="10 11">NRS-1717</strain>
    </source>
</reference>
<comment type="similarity">
    <text evidence="2">Belongs to the UPF0702 family.</text>
</comment>
<sequence>MDFLKIAVDLIIGFTALFIMTKILGKTQITQITTFDFISALVLGELVGNTIYDNETGLTEILFAVTIWGLLIYLLEIVTQKFNRLRGPLEGSPTIIIHEGKIIREQLKKSKLDMNQLQHLVRSKGVFSLREVEFAILETDGTISVLKKSTYENPTKKDLMVNQEKVYLPITFISDGNVIKDNLLEAGFNETWLTERLKEKNILHTKDVLYAEWLEGDGLHVQSL</sequence>
<keyword evidence="11" id="KW-1185">Reference proteome</keyword>
<evidence type="ECO:0000256" key="1">
    <source>
        <dbReference type="ARBA" id="ARBA00004651"/>
    </source>
</evidence>
<dbReference type="Pfam" id="PF04239">
    <property type="entry name" value="DUF421"/>
    <property type="match status" value="1"/>
</dbReference>
<evidence type="ECO:0000313" key="10">
    <source>
        <dbReference type="EMBL" id="MED4403242.1"/>
    </source>
</evidence>
<dbReference type="PANTHER" id="PTHR34582:SF5">
    <property type="entry name" value="UPF0702 TRANSMEMBRANE PROTEIN YETF"/>
    <property type="match status" value="1"/>
</dbReference>
<evidence type="ECO:0000256" key="5">
    <source>
        <dbReference type="ARBA" id="ARBA00022989"/>
    </source>
</evidence>
<evidence type="ECO:0000313" key="11">
    <source>
        <dbReference type="Proteomes" id="UP001342826"/>
    </source>
</evidence>
<dbReference type="Pfam" id="PF20730">
    <property type="entry name" value="YetF_N"/>
    <property type="match status" value="1"/>
</dbReference>
<feature type="transmembrane region" description="Helical" evidence="7">
    <location>
        <begin position="58"/>
        <end position="78"/>
    </location>
</feature>
<organism evidence="10 11">
    <name type="scientific">Metabacillus fastidiosus</name>
    <dbReference type="NCBI Taxonomy" id="1458"/>
    <lineage>
        <taxon>Bacteria</taxon>
        <taxon>Bacillati</taxon>
        <taxon>Bacillota</taxon>
        <taxon>Bacilli</taxon>
        <taxon>Bacillales</taxon>
        <taxon>Bacillaceae</taxon>
        <taxon>Metabacillus</taxon>
    </lineage>
</organism>
<feature type="domain" description="YetF-like N-terminal transmembrane" evidence="9">
    <location>
        <begin position="4"/>
        <end position="77"/>
    </location>
</feature>
<accession>A0ABU6P1L7</accession>
<protein>
    <submittedName>
        <fullName evidence="10">DUF421 domain-containing protein</fullName>
    </submittedName>
</protein>
<evidence type="ECO:0000259" key="9">
    <source>
        <dbReference type="Pfam" id="PF20730"/>
    </source>
</evidence>
<gene>
    <name evidence="10" type="ORF">P9271_18185</name>
</gene>
<dbReference type="RefSeq" id="WP_328015683.1">
    <property type="nucleotide sequence ID" value="NZ_JARTFS010000013.1"/>
</dbReference>
<comment type="caution">
    <text evidence="10">The sequence shown here is derived from an EMBL/GenBank/DDBJ whole genome shotgun (WGS) entry which is preliminary data.</text>
</comment>
<evidence type="ECO:0000256" key="4">
    <source>
        <dbReference type="ARBA" id="ARBA00022692"/>
    </source>
</evidence>
<proteinExistence type="inferred from homology"/>
<comment type="subcellular location">
    <subcellularLocation>
        <location evidence="1">Cell membrane</location>
        <topology evidence="1">Multi-pass membrane protein</topology>
    </subcellularLocation>
</comment>
<keyword evidence="3" id="KW-1003">Cell membrane</keyword>
<keyword evidence="4 7" id="KW-0812">Transmembrane</keyword>
<keyword evidence="6 7" id="KW-0472">Membrane</keyword>
<dbReference type="Proteomes" id="UP001342826">
    <property type="component" value="Unassembled WGS sequence"/>
</dbReference>
<dbReference type="EMBL" id="JARTFS010000013">
    <property type="protein sequence ID" value="MED4403242.1"/>
    <property type="molecule type" value="Genomic_DNA"/>
</dbReference>
<evidence type="ECO:0000256" key="7">
    <source>
        <dbReference type="SAM" id="Phobius"/>
    </source>
</evidence>
<name>A0ABU6P1L7_9BACI</name>
<dbReference type="InterPro" id="IPR023090">
    <property type="entry name" value="UPF0702_alpha/beta_dom_sf"/>
</dbReference>
<dbReference type="InterPro" id="IPR007353">
    <property type="entry name" value="DUF421"/>
</dbReference>
<evidence type="ECO:0000256" key="2">
    <source>
        <dbReference type="ARBA" id="ARBA00006448"/>
    </source>
</evidence>
<dbReference type="PANTHER" id="PTHR34582">
    <property type="entry name" value="UPF0702 TRANSMEMBRANE PROTEIN YCAP"/>
    <property type="match status" value="1"/>
</dbReference>
<dbReference type="InterPro" id="IPR048454">
    <property type="entry name" value="YetF_N"/>
</dbReference>
<evidence type="ECO:0000256" key="3">
    <source>
        <dbReference type="ARBA" id="ARBA00022475"/>
    </source>
</evidence>
<keyword evidence="5 7" id="KW-1133">Transmembrane helix</keyword>